<dbReference type="EMBL" id="BGZK01000604">
    <property type="protein sequence ID" value="GBP52519.1"/>
    <property type="molecule type" value="Genomic_DNA"/>
</dbReference>
<evidence type="ECO:0000313" key="2">
    <source>
        <dbReference type="EMBL" id="GBP52518.1"/>
    </source>
</evidence>
<sequence length="256" mass="29825">METHNPKRETQKVLDHPRERTQKNSDDAVQRNVNTSIQVRDTAIVPNVTSNRLTLATHSRRNVAISETVRRNLALEKSMLNRSHIPYDRVSTRSNNVVVNDMPSGTRNIVRERNDGRRIDSLPFSYDQINEMFVQLAKEVTIFNNPLIMDDDFRRELEAIREQSNLYRDERLRMETLPSSNQIDLEYMRHIVRCATMENDVNEYLERTKTNTRISSRNLNNRSSPFDIIDPNSADRDVESASFTNSEMNENACILI</sequence>
<feature type="region of interest" description="Disordered" evidence="1">
    <location>
        <begin position="1"/>
        <end position="28"/>
    </location>
</feature>
<evidence type="ECO:0000313" key="5">
    <source>
        <dbReference type="EMBL" id="GBP52522.1"/>
    </source>
</evidence>
<name>A0A4C1WM82_EUMVA</name>
<dbReference type="EMBL" id="BGZK01000604">
    <property type="protein sequence ID" value="GBP52522.1"/>
    <property type="molecule type" value="Genomic_DNA"/>
</dbReference>
<evidence type="ECO:0000256" key="1">
    <source>
        <dbReference type="SAM" id="MobiDB-lite"/>
    </source>
</evidence>
<dbReference type="OrthoDB" id="7516186at2759"/>
<dbReference type="EMBL" id="BGZK01000604">
    <property type="protein sequence ID" value="GBP52518.1"/>
    <property type="molecule type" value="Genomic_DNA"/>
</dbReference>
<protein>
    <submittedName>
        <fullName evidence="2">Uncharacterized protein</fullName>
    </submittedName>
</protein>
<dbReference type="EMBL" id="BGZK01000604">
    <property type="protein sequence ID" value="GBP52521.1"/>
    <property type="molecule type" value="Genomic_DNA"/>
</dbReference>
<reference evidence="2 6" key="1">
    <citation type="journal article" date="2019" name="Commun. Biol.">
        <title>The bagworm genome reveals a unique fibroin gene that provides high tensile strength.</title>
        <authorList>
            <person name="Kono N."/>
            <person name="Nakamura H."/>
            <person name="Ohtoshi R."/>
            <person name="Tomita M."/>
            <person name="Numata K."/>
            <person name="Arakawa K."/>
        </authorList>
    </citation>
    <scope>NUCLEOTIDE SEQUENCE [LARGE SCALE GENOMIC DNA]</scope>
</reference>
<accession>A0A4C1WM82</accession>
<evidence type="ECO:0000313" key="4">
    <source>
        <dbReference type="EMBL" id="GBP52521.1"/>
    </source>
</evidence>
<evidence type="ECO:0000313" key="3">
    <source>
        <dbReference type="EMBL" id="GBP52519.1"/>
    </source>
</evidence>
<organism evidence="2 6">
    <name type="scientific">Eumeta variegata</name>
    <name type="common">Bagworm moth</name>
    <name type="synonym">Eumeta japonica</name>
    <dbReference type="NCBI Taxonomy" id="151549"/>
    <lineage>
        <taxon>Eukaryota</taxon>
        <taxon>Metazoa</taxon>
        <taxon>Ecdysozoa</taxon>
        <taxon>Arthropoda</taxon>
        <taxon>Hexapoda</taxon>
        <taxon>Insecta</taxon>
        <taxon>Pterygota</taxon>
        <taxon>Neoptera</taxon>
        <taxon>Endopterygota</taxon>
        <taxon>Lepidoptera</taxon>
        <taxon>Glossata</taxon>
        <taxon>Ditrysia</taxon>
        <taxon>Tineoidea</taxon>
        <taxon>Psychidae</taxon>
        <taxon>Oiketicinae</taxon>
        <taxon>Eumeta</taxon>
    </lineage>
</organism>
<dbReference type="AlphaFoldDB" id="A0A4C1WM82"/>
<keyword evidence="6" id="KW-1185">Reference proteome</keyword>
<evidence type="ECO:0000313" key="6">
    <source>
        <dbReference type="Proteomes" id="UP000299102"/>
    </source>
</evidence>
<comment type="caution">
    <text evidence="2">The sequence shown here is derived from an EMBL/GenBank/DDBJ whole genome shotgun (WGS) entry which is preliminary data.</text>
</comment>
<proteinExistence type="predicted"/>
<gene>
    <name evidence="2" type="ORF">EVAR_32074_1</name>
    <name evidence="3" type="ORF">EVAR_32075_1</name>
    <name evidence="4" type="ORF">EVAR_32077_1</name>
    <name evidence="5" type="ORF">EVAR_32078_1</name>
</gene>
<dbReference type="Proteomes" id="UP000299102">
    <property type="component" value="Unassembled WGS sequence"/>
</dbReference>